<dbReference type="Gene3D" id="3.40.50.720">
    <property type="entry name" value="NAD(P)-binding Rossmann-like Domain"/>
    <property type="match status" value="1"/>
</dbReference>
<dbReference type="SUPFAM" id="SSF51735">
    <property type="entry name" value="NAD(P)-binding Rossmann-fold domains"/>
    <property type="match status" value="1"/>
</dbReference>
<evidence type="ECO:0000256" key="6">
    <source>
        <dbReference type="RuleBase" id="RU361277"/>
    </source>
</evidence>
<dbReference type="AlphaFoldDB" id="A0A8E2ETX6"/>
<evidence type="ECO:0000313" key="9">
    <source>
        <dbReference type="Proteomes" id="UP000250140"/>
    </source>
</evidence>
<dbReference type="EMBL" id="KV750442">
    <property type="protein sequence ID" value="OCL04761.1"/>
    <property type="molecule type" value="Genomic_DNA"/>
</dbReference>
<dbReference type="InterPro" id="IPR020843">
    <property type="entry name" value="ER"/>
</dbReference>
<protein>
    <submittedName>
        <fullName evidence="8">NAD(P)-binding protein</fullName>
    </submittedName>
</protein>
<feature type="domain" description="Enoyl reductase (ER)" evidence="7">
    <location>
        <begin position="17"/>
        <end position="374"/>
    </location>
</feature>
<evidence type="ECO:0000256" key="1">
    <source>
        <dbReference type="ARBA" id="ARBA00001947"/>
    </source>
</evidence>
<dbReference type="Gene3D" id="3.90.180.10">
    <property type="entry name" value="Medium-chain alcohol dehydrogenases, catalytic domain"/>
    <property type="match status" value="1"/>
</dbReference>
<organism evidence="8 9">
    <name type="scientific">Glonium stellatum</name>
    <dbReference type="NCBI Taxonomy" id="574774"/>
    <lineage>
        <taxon>Eukaryota</taxon>
        <taxon>Fungi</taxon>
        <taxon>Dikarya</taxon>
        <taxon>Ascomycota</taxon>
        <taxon>Pezizomycotina</taxon>
        <taxon>Dothideomycetes</taxon>
        <taxon>Pleosporomycetidae</taxon>
        <taxon>Gloniales</taxon>
        <taxon>Gloniaceae</taxon>
        <taxon>Glonium</taxon>
    </lineage>
</organism>
<dbReference type="Pfam" id="PF00107">
    <property type="entry name" value="ADH_zinc_N"/>
    <property type="match status" value="1"/>
</dbReference>
<sequence>MANYTVSAKAIVSHPPKDSNRSWEMQEVKLREPNADELLVRMIATGICHTDLHFGILPTDYGNYPKVLGHEGAGYVEKAGSNVKGMAPGDPVLLSFASCTSCRACQLSKPGYCQNFMSLNIGAVRGIFEDISGNFFGQSSFSSMAIVGASSVVNVSGLLKDENDLKLFAPLGCGFQTGAGAVTELANANKDDLVAVFGLGGVGLLAIIAAKTRGCSTIIGVDRFASRLDLAKKLGATHTIDTLGFTNLSEDLAKAVKENTKGSGTSINIDTTGNLNIIRAGLSSLANSGQLIIIGIPPPGSELGVNLNELLQSGKSIRGCIEGNAVPSKYIPQMIQWYREGKLPINELVKLYPAQKFDQAASDMDSGVTVKPVLIW</sequence>
<keyword evidence="5" id="KW-0560">Oxidoreductase</keyword>
<comment type="similarity">
    <text evidence="2 6">Belongs to the zinc-containing alcohol dehydrogenase family.</text>
</comment>
<dbReference type="GO" id="GO:0008270">
    <property type="term" value="F:zinc ion binding"/>
    <property type="evidence" value="ECO:0007669"/>
    <property type="project" value="InterPro"/>
</dbReference>
<name>A0A8E2ETX6_9PEZI</name>
<dbReference type="SUPFAM" id="SSF50129">
    <property type="entry name" value="GroES-like"/>
    <property type="match status" value="1"/>
</dbReference>
<dbReference type="PROSITE" id="PS00059">
    <property type="entry name" value="ADH_ZINC"/>
    <property type="match status" value="1"/>
</dbReference>
<evidence type="ECO:0000259" key="7">
    <source>
        <dbReference type="SMART" id="SM00829"/>
    </source>
</evidence>
<proteinExistence type="inferred from homology"/>
<dbReference type="Pfam" id="PF08240">
    <property type="entry name" value="ADH_N"/>
    <property type="match status" value="1"/>
</dbReference>
<evidence type="ECO:0000256" key="4">
    <source>
        <dbReference type="ARBA" id="ARBA00022833"/>
    </source>
</evidence>
<comment type="cofactor">
    <cofactor evidence="1 6">
        <name>Zn(2+)</name>
        <dbReference type="ChEBI" id="CHEBI:29105"/>
    </cofactor>
</comment>
<dbReference type="InterPro" id="IPR036291">
    <property type="entry name" value="NAD(P)-bd_dom_sf"/>
</dbReference>
<evidence type="ECO:0000256" key="2">
    <source>
        <dbReference type="ARBA" id="ARBA00008072"/>
    </source>
</evidence>
<dbReference type="InterPro" id="IPR013149">
    <property type="entry name" value="ADH-like_C"/>
</dbReference>
<dbReference type="OrthoDB" id="1560166at2759"/>
<reference evidence="8 9" key="1">
    <citation type="journal article" date="2016" name="Nat. Commun.">
        <title>Ectomycorrhizal ecology is imprinted in the genome of the dominant symbiotic fungus Cenococcum geophilum.</title>
        <authorList>
            <consortium name="DOE Joint Genome Institute"/>
            <person name="Peter M."/>
            <person name="Kohler A."/>
            <person name="Ohm R.A."/>
            <person name="Kuo A."/>
            <person name="Krutzmann J."/>
            <person name="Morin E."/>
            <person name="Arend M."/>
            <person name="Barry K.W."/>
            <person name="Binder M."/>
            <person name="Choi C."/>
            <person name="Clum A."/>
            <person name="Copeland A."/>
            <person name="Grisel N."/>
            <person name="Haridas S."/>
            <person name="Kipfer T."/>
            <person name="LaButti K."/>
            <person name="Lindquist E."/>
            <person name="Lipzen A."/>
            <person name="Maire R."/>
            <person name="Meier B."/>
            <person name="Mihaltcheva S."/>
            <person name="Molinier V."/>
            <person name="Murat C."/>
            <person name="Poggeler S."/>
            <person name="Quandt C.A."/>
            <person name="Sperisen C."/>
            <person name="Tritt A."/>
            <person name="Tisserant E."/>
            <person name="Crous P.W."/>
            <person name="Henrissat B."/>
            <person name="Nehls U."/>
            <person name="Egli S."/>
            <person name="Spatafora J.W."/>
            <person name="Grigoriev I.V."/>
            <person name="Martin F.M."/>
        </authorList>
    </citation>
    <scope>NUCLEOTIDE SEQUENCE [LARGE SCALE GENOMIC DNA]</scope>
    <source>
        <strain evidence="8 9">CBS 207.34</strain>
    </source>
</reference>
<dbReference type="InterPro" id="IPR011032">
    <property type="entry name" value="GroES-like_sf"/>
</dbReference>
<evidence type="ECO:0000256" key="5">
    <source>
        <dbReference type="ARBA" id="ARBA00023002"/>
    </source>
</evidence>
<dbReference type="PANTHER" id="PTHR43350:SF2">
    <property type="entry name" value="GROES-LIKE ZINC-BINDING ALCOHOL DEHYDROGENASE FAMILY PROTEIN"/>
    <property type="match status" value="1"/>
</dbReference>
<keyword evidence="4 6" id="KW-0862">Zinc</keyword>
<dbReference type="FunFam" id="3.40.50.720:FF:000003">
    <property type="entry name" value="S-(hydroxymethyl)glutathione dehydrogenase"/>
    <property type="match status" value="1"/>
</dbReference>
<dbReference type="InterPro" id="IPR013154">
    <property type="entry name" value="ADH-like_N"/>
</dbReference>
<dbReference type="SMART" id="SM00829">
    <property type="entry name" value="PKS_ER"/>
    <property type="match status" value="1"/>
</dbReference>
<evidence type="ECO:0000313" key="8">
    <source>
        <dbReference type="EMBL" id="OCL04761.1"/>
    </source>
</evidence>
<dbReference type="CDD" id="cd08278">
    <property type="entry name" value="benzyl_alcohol_DH"/>
    <property type="match status" value="1"/>
</dbReference>
<keyword evidence="3 6" id="KW-0479">Metal-binding</keyword>
<gene>
    <name evidence="8" type="ORF">AOQ84DRAFT_323951</name>
</gene>
<dbReference type="Proteomes" id="UP000250140">
    <property type="component" value="Unassembled WGS sequence"/>
</dbReference>
<accession>A0A8E2ETX6</accession>
<dbReference type="GO" id="GO:0016491">
    <property type="term" value="F:oxidoreductase activity"/>
    <property type="evidence" value="ECO:0007669"/>
    <property type="project" value="UniProtKB-KW"/>
</dbReference>
<keyword evidence="9" id="KW-1185">Reference proteome</keyword>
<evidence type="ECO:0000256" key="3">
    <source>
        <dbReference type="ARBA" id="ARBA00022723"/>
    </source>
</evidence>
<dbReference type="InterPro" id="IPR002328">
    <property type="entry name" value="ADH_Zn_CS"/>
</dbReference>
<dbReference type="PANTHER" id="PTHR43350">
    <property type="entry name" value="NAD-DEPENDENT ALCOHOL DEHYDROGENASE"/>
    <property type="match status" value="1"/>
</dbReference>